<evidence type="ECO:0000313" key="4">
    <source>
        <dbReference type="Proteomes" id="UP000617531"/>
    </source>
</evidence>
<dbReference type="SUPFAM" id="SSF110849">
    <property type="entry name" value="ParB/Sulfiredoxin"/>
    <property type="match status" value="1"/>
</dbReference>
<reference evidence="3" key="1">
    <citation type="journal article" date="2014" name="Int. J. Syst. Evol. Microbiol.">
        <title>Complete genome sequence of Corynebacterium casei LMG S-19264T (=DSM 44701T), isolated from a smear-ripened cheese.</title>
        <authorList>
            <consortium name="US DOE Joint Genome Institute (JGI-PGF)"/>
            <person name="Walter F."/>
            <person name="Albersmeier A."/>
            <person name="Kalinowski J."/>
            <person name="Ruckert C."/>
        </authorList>
    </citation>
    <scope>NUCLEOTIDE SEQUENCE</scope>
    <source>
        <strain evidence="3">CGMCC 1.16548</strain>
    </source>
</reference>
<protein>
    <recommendedName>
        <fullName evidence="2">ParB-like N-terminal domain-containing protein</fullName>
    </recommendedName>
</protein>
<proteinExistence type="predicted"/>
<evidence type="ECO:0000259" key="2">
    <source>
        <dbReference type="SMART" id="SM00470"/>
    </source>
</evidence>
<dbReference type="InterPro" id="IPR003115">
    <property type="entry name" value="ParB_N"/>
</dbReference>
<dbReference type="InterPro" id="IPR036086">
    <property type="entry name" value="ParB/Sulfiredoxin_sf"/>
</dbReference>
<feature type="domain" description="ParB-like N-terminal" evidence="2">
    <location>
        <begin position="11"/>
        <end position="100"/>
    </location>
</feature>
<reference evidence="3" key="2">
    <citation type="submission" date="2020-09" db="EMBL/GenBank/DDBJ databases">
        <authorList>
            <person name="Sun Q."/>
            <person name="Zhou Y."/>
        </authorList>
    </citation>
    <scope>NUCLEOTIDE SEQUENCE</scope>
    <source>
        <strain evidence="3">CGMCC 1.16548</strain>
    </source>
</reference>
<sequence length="470" mass="51498">MADTATLGTIEHIDPAQIEVETNIRTTVKLDPGFVASIREYGVLSPVGCRRTEDGTVAVRIGQRRVLAAREVGLPTVPAYIVEGDDSTVERLLEQFVENEQRAALTEPELAAFFQQLAFEGLTVPQIAKRTSVPKKVIEAGIKVAESEFAQKVAAKHEVTLDQAAAIMEFEGDMDAVNRLVQYAEDAPEQFTHEVQRQRDERVRREEVAAEQAKLIEQGYTILHEAPYYDDKDTARLSDLATKDGANLTVEHLVGVGEDRQAHVVWGWNGLTTTVYVHNFKTYGFKKRTNTGNGPMTDEQKAERKTLIANNKAWDSAETVRRDWLTAFLARETLPKDANQFVAVAVTAHRTTVAGGLSNGNRLAATLLSLDAQDSEWGASPIDPIAATQPTRSGHVALAVVLGAIEDSTGRHTWRNPGREAVAYFEQIAAWGYPLSDVEQIVTGTASGDNEAEPRDDDPSTPDEDDNPAA</sequence>
<gene>
    <name evidence="3" type="ORF">GCM10011600_11560</name>
</gene>
<dbReference type="GO" id="GO:0005694">
    <property type="term" value="C:chromosome"/>
    <property type="evidence" value="ECO:0007669"/>
    <property type="project" value="TreeGrafter"/>
</dbReference>
<dbReference type="GO" id="GO:0007059">
    <property type="term" value="P:chromosome segregation"/>
    <property type="evidence" value="ECO:0007669"/>
    <property type="project" value="TreeGrafter"/>
</dbReference>
<dbReference type="Gene3D" id="3.90.1530.10">
    <property type="entry name" value="Conserved hypothetical protein from pyrococcus furiosus pfu- 392566-001, ParB domain"/>
    <property type="match status" value="1"/>
</dbReference>
<dbReference type="SMART" id="SM00470">
    <property type="entry name" value="ParB"/>
    <property type="match status" value="1"/>
</dbReference>
<organism evidence="3 4">
    <name type="scientific">Pseudolysinimonas yzui</name>
    <dbReference type="NCBI Taxonomy" id="2708254"/>
    <lineage>
        <taxon>Bacteria</taxon>
        <taxon>Bacillati</taxon>
        <taxon>Actinomycetota</taxon>
        <taxon>Actinomycetes</taxon>
        <taxon>Micrococcales</taxon>
        <taxon>Microbacteriaceae</taxon>
        <taxon>Pseudolysinimonas</taxon>
    </lineage>
</organism>
<feature type="region of interest" description="Disordered" evidence="1">
    <location>
        <begin position="442"/>
        <end position="470"/>
    </location>
</feature>
<dbReference type="Proteomes" id="UP000617531">
    <property type="component" value="Unassembled WGS sequence"/>
</dbReference>
<dbReference type="SUPFAM" id="SSF109709">
    <property type="entry name" value="KorB DNA-binding domain-like"/>
    <property type="match status" value="1"/>
</dbReference>
<dbReference type="InterPro" id="IPR050336">
    <property type="entry name" value="Chromosome_partition/occlusion"/>
</dbReference>
<dbReference type="InterPro" id="IPR042075">
    <property type="entry name" value="KorB_DNA-db"/>
</dbReference>
<feature type="compositionally biased region" description="Acidic residues" evidence="1">
    <location>
        <begin position="450"/>
        <end position="470"/>
    </location>
</feature>
<dbReference type="PANTHER" id="PTHR33375">
    <property type="entry name" value="CHROMOSOME-PARTITIONING PROTEIN PARB-RELATED"/>
    <property type="match status" value="1"/>
</dbReference>
<dbReference type="RefSeq" id="WP_191282538.1">
    <property type="nucleotide sequence ID" value="NZ_BNAI01000002.1"/>
</dbReference>
<dbReference type="AlphaFoldDB" id="A0A8J3M003"/>
<comment type="caution">
    <text evidence="3">The sequence shown here is derived from an EMBL/GenBank/DDBJ whole genome shotgun (WGS) entry which is preliminary data.</text>
</comment>
<keyword evidence="4" id="KW-1185">Reference proteome</keyword>
<accession>A0A8J3M003</accession>
<evidence type="ECO:0000313" key="3">
    <source>
        <dbReference type="EMBL" id="GHF12479.1"/>
    </source>
</evidence>
<dbReference type="Pfam" id="PF02195">
    <property type="entry name" value="ParB_N"/>
    <property type="match status" value="1"/>
</dbReference>
<evidence type="ECO:0000256" key="1">
    <source>
        <dbReference type="SAM" id="MobiDB-lite"/>
    </source>
</evidence>
<name>A0A8J3M003_9MICO</name>
<dbReference type="PANTHER" id="PTHR33375:SF1">
    <property type="entry name" value="CHROMOSOME-PARTITIONING PROTEIN PARB-RELATED"/>
    <property type="match status" value="1"/>
</dbReference>
<dbReference type="Gene3D" id="1.10.10.730">
    <property type="entry name" value="KorB DNA-binding domain"/>
    <property type="match status" value="1"/>
</dbReference>
<dbReference type="EMBL" id="BNAI01000002">
    <property type="protein sequence ID" value="GHF12479.1"/>
    <property type="molecule type" value="Genomic_DNA"/>
</dbReference>